<dbReference type="AlphaFoldDB" id="A0AAD1QX65"/>
<dbReference type="EMBL" id="OW240912">
    <property type="protein sequence ID" value="CAH2218625.1"/>
    <property type="molecule type" value="Genomic_DNA"/>
</dbReference>
<gene>
    <name evidence="1" type="ORF">PECUL_23A056718</name>
</gene>
<feature type="non-terminal residue" evidence="1">
    <location>
        <position position="1"/>
    </location>
</feature>
<proteinExistence type="predicted"/>
<keyword evidence="2" id="KW-1185">Reference proteome</keyword>
<evidence type="ECO:0000313" key="1">
    <source>
        <dbReference type="EMBL" id="CAH2218625.1"/>
    </source>
</evidence>
<reference evidence="1" key="1">
    <citation type="submission" date="2022-03" db="EMBL/GenBank/DDBJ databases">
        <authorList>
            <person name="Alioto T."/>
            <person name="Alioto T."/>
            <person name="Gomez Garrido J."/>
        </authorList>
    </citation>
    <scope>NUCLEOTIDE SEQUENCE</scope>
</reference>
<evidence type="ECO:0000313" key="2">
    <source>
        <dbReference type="Proteomes" id="UP001295444"/>
    </source>
</evidence>
<accession>A0AAD1QX65</accession>
<sequence>RDPERMESAYDKLKRTTLKDLLESRGGNASNRPRRELIAELTELDQSFTMAEAPTTTGDEKTRIVRERLSLYGLNPSIELVQQLMAEADEDIQKARDHELRLVTTHRNARQPQP</sequence>
<organism evidence="1 2">
    <name type="scientific">Pelobates cultripes</name>
    <name type="common">Western spadefoot toad</name>
    <dbReference type="NCBI Taxonomy" id="61616"/>
    <lineage>
        <taxon>Eukaryota</taxon>
        <taxon>Metazoa</taxon>
        <taxon>Chordata</taxon>
        <taxon>Craniata</taxon>
        <taxon>Vertebrata</taxon>
        <taxon>Euteleostomi</taxon>
        <taxon>Amphibia</taxon>
        <taxon>Batrachia</taxon>
        <taxon>Anura</taxon>
        <taxon>Pelobatoidea</taxon>
        <taxon>Pelobatidae</taxon>
        <taxon>Pelobates</taxon>
    </lineage>
</organism>
<dbReference type="Proteomes" id="UP001295444">
    <property type="component" value="Chromosome 01"/>
</dbReference>
<protein>
    <submittedName>
        <fullName evidence="1">Uncharacterized protein</fullName>
    </submittedName>
</protein>
<name>A0AAD1QX65_PELCU</name>